<evidence type="ECO:0000313" key="2">
    <source>
        <dbReference type="Proteomes" id="UP000031575"/>
    </source>
</evidence>
<comment type="caution">
    <text evidence="1">The sequence shown here is derived from an EMBL/GenBank/DDBJ whole genome shotgun (WGS) entry which is preliminary data.</text>
</comment>
<dbReference type="EMBL" id="AWTV01000003">
    <property type="protein sequence ID" value="KIH94865.1"/>
    <property type="molecule type" value="Genomic_DNA"/>
</dbReference>
<dbReference type="HOGENOM" id="CLU_356088_0_0_1"/>
<dbReference type="RefSeq" id="XP_040622875.1">
    <property type="nucleotide sequence ID" value="XM_040761910.1"/>
</dbReference>
<evidence type="ECO:0000313" key="1">
    <source>
        <dbReference type="EMBL" id="KIH94865.1"/>
    </source>
</evidence>
<dbReference type="VEuPathDB" id="FungiDB:SPBR_03620"/>
<dbReference type="AlphaFoldDB" id="A0A0C2J796"/>
<evidence type="ECO:0008006" key="3">
    <source>
        <dbReference type="Google" id="ProtNLM"/>
    </source>
</evidence>
<protein>
    <recommendedName>
        <fullName evidence="3">F-box domain-containing protein</fullName>
    </recommendedName>
</protein>
<dbReference type="GeneID" id="63676831"/>
<name>A0A0C2J796_9PEZI</name>
<proteinExistence type="predicted"/>
<accession>A0A0C2J796</accession>
<reference evidence="1 2" key="1">
    <citation type="journal article" date="2014" name="BMC Genomics">
        <title>Comparative genomics of the major fungal agents of human and animal Sporotrichosis: Sporothrix schenckii and Sporothrix brasiliensis.</title>
        <authorList>
            <person name="Teixeira M.M."/>
            <person name="de Almeida L.G."/>
            <person name="Kubitschek-Barreira P."/>
            <person name="Alves F.L."/>
            <person name="Kioshima E.S."/>
            <person name="Abadio A.K."/>
            <person name="Fernandes L."/>
            <person name="Derengowski L.S."/>
            <person name="Ferreira K.S."/>
            <person name="Souza R.C."/>
            <person name="Ruiz J.C."/>
            <person name="de Andrade N.C."/>
            <person name="Paes H.C."/>
            <person name="Nicola A.M."/>
            <person name="Albuquerque P."/>
            <person name="Gerber A.L."/>
            <person name="Martins V.P."/>
            <person name="Peconick L.D."/>
            <person name="Neto A.V."/>
            <person name="Chaucanez C.B."/>
            <person name="Silva P.A."/>
            <person name="Cunha O.L."/>
            <person name="de Oliveira F.F."/>
            <person name="dos Santos T.C."/>
            <person name="Barros A.L."/>
            <person name="Soares M.A."/>
            <person name="de Oliveira L.M."/>
            <person name="Marini M.M."/>
            <person name="Villalobos-Duno H."/>
            <person name="Cunha M.M."/>
            <person name="de Hoog S."/>
            <person name="da Silveira J.F."/>
            <person name="Henrissat B."/>
            <person name="Nino-Vega G.A."/>
            <person name="Cisalpino P.S."/>
            <person name="Mora-Montes H.M."/>
            <person name="Almeida S.R."/>
            <person name="Stajich J.E."/>
            <person name="Lopes-Bezerra L.M."/>
            <person name="Vasconcelos A.T."/>
            <person name="Felipe M.S."/>
        </authorList>
    </citation>
    <scope>NUCLEOTIDE SEQUENCE [LARGE SCALE GENOMIC DNA]</scope>
    <source>
        <strain evidence="1 2">5110</strain>
    </source>
</reference>
<organism evidence="1 2">
    <name type="scientific">Sporothrix brasiliensis 5110</name>
    <dbReference type="NCBI Taxonomy" id="1398154"/>
    <lineage>
        <taxon>Eukaryota</taxon>
        <taxon>Fungi</taxon>
        <taxon>Dikarya</taxon>
        <taxon>Ascomycota</taxon>
        <taxon>Pezizomycotina</taxon>
        <taxon>Sordariomycetes</taxon>
        <taxon>Sordariomycetidae</taxon>
        <taxon>Ophiostomatales</taxon>
        <taxon>Ophiostomataceae</taxon>
        <taxon>Sporothrix</taxon>
    </lineage>
</organism>
<dbReference type="Proteomes" id="UP000031575">
    <property type="component" value="Unassembled WGS sequence"/>
</dbReference>
<keyword evidence="2" id="KW-1185">Reference proteome</keyword>
<sequence length="788" mass="88676">MGTPTMSGYFGMLPPELMRGVLDELNTVDAVALMRTGKSLYSHIELEVFRSKAARDDAMEWAICNAQHNVVRRLVNVYGASPSFFRGTIVMRNMTGGSRGRGRKVVTVLKARSTLVAVLKRSPDIETTMRVFTELGAILDPELCPRSEKDIREASYSLEELRKAWHQQKFTFARRMVSLPTKTEKQQQDKLAALKYYYDTGRDSFRVEPSIVHSLPRFIRSDNDLPIVRFILLQDRLRMRTILDMTESSLAIGVGNSVADRKAKRGGPAYPIVDRPERCGPHGAPLSPLSAAILCDAQNIFSLLLEHGADINGPTLDFKKYGPTTHATHVPIFAAVQVFARRKRGAAVHHWIERCCRAGASINHMALCTLSGKHRPYQPVSSSLSYYAQGSAYPPSACVYFWATPMDVYLDCLPLPYLRRRTMEPFDEVNDGYVPSVEANMREFSFHGAIADSASRRAPPRLRDPDTSYIDAELDSSTVNAKQRNTLFRLHPSYVEWMYRGAPTNPSLDTWRNWKRIVSPTTVEILLDRVTISSMAYPVASSYVEILKEAFGSGSGQEARLMSKYDGPAPESQFPAWTSGAESVGRRTLAMLLLCDDENKSQSVQLHRYIVYAVRRADMLFMDKVLDNIEQVFSGPYSHIQVEGTFVASKRDDDVEYQCYLADRSKNPHINWHQQSPERMKDWTALHEICRLWNLQMIDYEKSKTNADVPDKPLPRFARELATTMKLLTTLVAHGFPPMQVAGNGLTPIAILSYDPESVLQPASKSLLSTIGDFMKTAMALTKMKDSL</sequence>
<gene>
    <name evidence="1" type="ORF">SPBR_03620</name>
</gene>